<accession>A0ABX9N3B1</accession>
<reference evidence="2 3" key="1">
    <citation type="submission" date="2018-08" db="EMBL/GenBank/DDBJ databases">
        <title>Genome Sequence of Clavibacter michiganensis Subspecies type strains, and the Atypical Peach-Colored Strains Isolated from Tomato.</title>
        <authorList>
            <person name="Osdaghi E."/>
            <person name="Portier P."/>
            <person name="Briand M."/>
            <person name="Jacques M.-A."/>
        </authorList>
    </citation>
    <scope>NUCLEOTIDE SEQUENCE [LARGE SCALE GENOMIC DNA]</scope>
    <source>
        <strain evidence="2 3">CFBP 8216</strain>
    </source>
</reference>
<sequence>ARTVARHAFAPLGPAAARGPEAHLAFEDARWWVVPSFDSVLVSNAEGSAALLHRRDPVLFRRMLWTSIVLRWRILARWPQLKAAYRAALPTVTSPETWARTFGVDQPPVGRRK</sequence>
<evidence type="ECO:0000259" key="1">
    <source>
        <dbReference type="Pfam" id="PF19320"/>
    </source>
</evidence>
<feature type="non-terminal residue" evidence="2">
    <location>
        <position position="1"/>
    </location>
</feature>
<proteinExistence type="predicted"/>
<dbReference type="Pfam" id="PF19320">
    <property type="entry name" value="GlfT2_domain3"/>
    <property type="match status" value="1"/>
</dbReference>
<feature type="domain" description="Galactofuranosyltransferase-2 C-terminal" evidence="1">
    <location>
        <begin position="6"/>
        <end position="102"/>
    </location>
</feature>
<comment type="caution">
    <text evidence="2">The sequence shown here is derived from an EMBL/GenBank/DDBJ whole genome shotgun (WGS) entry which is preliminary data.</text>
</comment>
<keyword evidence="3" id="KW-1185">Reference proteome</keyword>
<organism evidence="2 3">
    <name type="scientific">Clavibacter californiensis</name>
    <dbReference type="NCBI Taxonomy" id="1401995"/>
    <lineage>
        <taxon>Bacteria</taxon>
        <taxon>Bacillati</taxon>
        <taxon>Actinomycetota</taxon>
        <taxon>Actinomycetes</taxon>
        <taxon>Micrococcales</taxon>
        <taxon>Microbacteriaceae</taxon>
        <taxon>Clavibacter</taxon>
    </lineage>
</organism>
<evidence type="ECO:0000313" key="2">
    <source>
        <dbReference type="EMBL" id="RII90440.1"/>
    </source>
</evidence>
<name>A0ABX9N3B1_9MICO</name>
<dbReference type="EMBL" id="QWEE01000235">
    <property type="protein sequence ID" value="RII90440.1"/>
    <property type="molecule type" value="Genomic_DNA"/>
</dbReference>
<evidence type="ECO:0000313" key="3">
    <source>
        <dbReference type="Proteomes" id="UP000265355"/>
    </source>
</evidence>
<dbReference type="InterPro" id="IPR045699">
    <property type="entry name" value="GlfT2_C"/>
</dbReference>
<dbReference type="Proteomes" id="UP000265355">
    <property type="component" value="Unassembled WGS sequence"/>
</dbReference>
<gene>
    <name evidence="2" type="ORF">DZF98_11800</name>
</gene>
<protein>
    <submittedName>
        <fullName evidence="2">Glycosyltransferase family 2 protein</fullName>
    </submittedName>
</protein>